<gene>
    <name evidence="2" type="ORF">C7B65_00025</name>
</gene>
<feature type="region of interest" description="Disordered" evidence="1">
    <location>
        <begin position="81"/>
        <end position="108"/>
    </location>
</feature>
<protein>
    <submittedName>
        <fullName evidence="2">Uncharacterized protein</fullName>
    </submittedName>
</protein>
<dbReference type="EMBL" id="PVWG01000001">
    <property type="protein sequence ID" value="PSB21853.1"/>
    <property type="molecule type" value="Genomic_DNA"/>
</dbReference>
<organism evidence="2 3">
    <name type="scientific">Phormidesmis priestleyi ULC007</name>
    <dbReference type="NCBI Taxonomy" id="1920490"/>
    <lineage>
        <taxon>Bacteria</taxon>
        <taxon>Bacillati</taxon>
        <taxon>Cyanobacteriota</taxon>
        <taxon>Cyanophyceae</taxon>
        <taxon>Leptolyngbyales</taxon>
        <taxon>Leptolyngbyaceae</taxon>
        <taxon>Phormidesmis</taxon>
    </lineage>
</organism>
<evidence type="ECO:0000313" key="3">
    <source>
        <dbReference type="Proteomes" id="UP000238634"/>
    </source>
</evidence>
<dbReference type="AlphaFoldDB" id="A0A2T1DMY7"/>
<dbReference type="RefSeq" id="WP_073068878.1">
    <property type="nucleotide sequence ID" value="NZ_MPPI01000001.1"/>
</dbReference>
<dbReference type="Proteomes" id="UP000238634">
    <property type="component" value="Unassembled WGS sequence"/>
</dbReference>
<proteinExistence type="predicted"/>
<comment type="caution">
    <text evidence="2">The sequence shown here is derived from an EMBL/GenBank/DDBJ whole genome shotgun (WGS) entry which is preliminary data.</text>
</comment>
<reference evidence="2 3" key="1">
    <citation type="submission" date="2018-02" db="EMBL/GenBank/DDBJ databases">
        <authorList>
            <person name="Cohen D.B."/>
            <person name="Kent A.D."/>
        </authorList>
    </citation>
    <scope>NUCLEOTIDE SEQUENCE [LARGE SCALE GENOMIC DNA]</scope>
    <source>
        <strain evidence="2 3">ULC007</strain>
    </source>
</reference>
<evidence type="ECO:0000256" key="1">
    <source>
        <dbReference type="SAM" id="MobiDB-lite"/>
    </source>
</evidence>
<name>A0A2T1DMY7_9CYAN</name>
<reference evidence="2 3" key="2">
    <citation type="submission" date="2018-03" db="EMBL/GenBank/DDBJ databases">
        <title>The ancient ancestry and fast evolution of plastids.</title>
        <authorList>
            <person name="Moore K.R."/>
            <person name="Magnabosco C."/>
            <person name="Momper L."/>
            <person name="Gold D.A."/>
            <person name="Bosak T."/>
            <person name="Fournier G.P."/>
        </authorList>
    </citation>
    <scope>NUCLEOTIDE SEQUENCE [LARGE SCALE GENOMIC DNA]</scope>
    <source>
        <strain evidence="2 3">ULC007</strain>
    </source>
</reference>
<sequence>MTPNQGFFIVRKFNCFSWHLKYELPKLAQSLGDYRRLPNFQRQFIDRFRRRTHAEEYLKVIQRLSPDAEFEIVYEIAQAESHKPSPQTPLPQEMGFNQSLVPSPWGEG</sequence>
<evidence type="ECO:0000313" key="2">
    <source>
        <dbReference type="EMBL" id="PSB21853.1"/>
    </source>
</evidence>
<keyword evidence="3" id="KW-1185">Reference proteome</keyword>
<accession>A0A2T1DMY7</accession>